<dbReference type="Gene3D" id="3.10.20.270">
    <property type="entry name" value="TmoB-like"/>
    <property type="match status" value="1"/>
</dbReference>
<dbReference type="Pfam" id="PF06234">
    <property type="entry name" value="TmoB"/>
    <property type="match status" value="1"/>
</dbReference>
<protein>
    <submittedName>
        <fullName evidence="1">Uncharacterized protein</fullName>
    </submittedName>
</protein>
<reference evidence="1 2" key="1">
    <citation type="journal article" date="2019" name="Int. J. Syst. Evol. Microbiol.">
        <title>The Global Catalogue of Microorganisms (GCM) 10K type strain sequencing project: providing services to taxonomists for standard genome sequencing and annotation.</title>
        <authorList>
            <consortium name="The Broad Institute Genomics Platform"/>
            <consortium name="The Broad Institute Genome Sequencing Center for Infectious Disease"/>
            <person name="Wu L."/>
            <person name="Ma J."/>
        </authorList>
    </citation>
    <scope>NUCLEOTIDE SEQUENCE [LARGE SCALE GENOMIC DNA]</scope>
    <source>
        <strain evidence="1 2">JCM 10367</strain>
    </source>
</reference>
<proteinExistence type="predicted"/>
<evidence type="ECO:0000313" key="1">
    <source>
        <dbReference type="EMBL" id="GAA0669636.1"/>
    </source>
</evidence>
<organism evidence="1 2">
    <name type="scientific">Streptomyces thermocarboxydovorans</name>
    <dbReference type="NCBI Taxonomy" id="59298"/>
    <lineage>
        <taxon>Bacteria</taxon>
        <taxon>Bacillati</taxon>
        <taxon>Actinomycetota</taxon>
        <taxon>Actinomycetes</taxon>
        <taxon>Kitasatosporales</taxon>
        <taxon>Streptomycetaceae</taxon>
        <taxon>Streptomyces</taxon>
    </lineage>
</organism>
<sequence length="64" mass="6741">MLVLDTDTVGDVADKIAYHTVGRWVSPRDAAMVVSVNGRALPSDATVTEAGITPMQAVTVGWAR</sequence>
<keyword evidence="2" id="KW-1185">Reference proteome</keyword>
<dbReference type="InterPro" id="IPR036713">
    <property type="entry name" value="TmoB-like_sf"/>
</dbReference>
<dbReference type="Proteomes" id="UP001500724">
    <property type="component" value="Unassembled WGS sequence"/>
</dbReference>
<dbReference type="SUPFAM" id="SSF110814">
    <property type="entry name" value="TmoB-like"/>
    <property type="match status" value="1"/>
</dbReference>
<gene>
    <name evidence="1" type="ORF">GCM10009535_56860</name>
</gene>
<dbReference type="InterPro" id="IPR009355">
    <property type="entry name" value="Toluene_mOase_B"/>
</dbReference>
<name>A0ABN1HVL1_9ACTN</name>
<accession>A0ABN1HVL1</accession>
<comment type="caution">
    <text evidence="1">The sequence shown here is derived from an EMBL/GenBank/DDBJ whole genome shotgun (WGS) entry which is preliminary data.</text>
</comment>
<evidence type="ECO:0000313" key="2">
    <source>
        <dbReference type="Proteomes" id="UP001500724"/>
    </source>
</evidence>
<dbReference type="EMBL" id="BAAAGU010000088">
    <property type="protein sequence ID" value="GAA0669636.1"/>
    <property type="molecule type" value="Genomic_DNA"/>
</dbReference>